<keyword evidence="4 7" id="KW-1133">Transmembrane helix</keyword>
<feature type="transmembrane region" description="Helical" evidence="7">
    <location>
        <begin position="370"/>
        <end position="388"/>
    </location>
</feature>
<dbReference type="Proteomes" id="UP000292447">
    <property type="component" value="Chromosome V"/>
</dbReference>
<feature type="transmembrane region" description="Helical" evidence="7">
    <location>
        <begin position="93"/>
        <end position="113"/>
    </location>
</feature>
<feature type="transmembrane region" description="Helical" evidence="7">
    <location>
        <begin position="148"/>
        <end position="168"/>
    </location>
</feature>
<feature type="domain" description="Major facilitator superfamily (MFS) profile" evidence="8">
    <location>
        <begin position="51"/>
        <end position="508"/>
    </location>
</feature>
<gene>
    <name evidence="9" type="primary">MPUL0E00470</name>
    <name evidence="9" type="ORF">METSCH_E00470</name>
</gene>
<feature type="transmembrane region" description="Helical" evidence="7">
    <location>
        <begin position="395"/>
        <end position="415"/>
    </location>
</feature>
<evidence type="ECO:0000256" key="7">
    <source>
        <dbReference type="SAM" id="Phobius"/>
    </source>
</evidence>
<feature type="transmembrane region" description="Helical" evidence="7">
    <location>
        <begin position="454"/>
        <end position="477"/>
    </location>
</feature>
<dbReference type="PANTHER" id="PTHR23511:SF4">
    <property type="entry name" value="MAJOR FACILITATOR SUPERFAMILY (MFS) PROFILE DOMAIN-CONTAINING PROTEIN"/>
    <property type="match status" value="1"/>
</dbReference>
<feature type="transmembrane region" description="Helical" evidence="7">
    <location>
        <begin position="224"/>
        <end position="241"/>
    </location>
</feature>
<dbReference type="PANTHER" id="PTHR23511">
    <property type="entry name" value="SYNAPTIC VESICLE GLYCOPROTEIN 2"/>
    <property type="match status" value="1"/>
</dbReference>
<evidence type="ECO:0000313" key="10">
    <source>
        <dbReference type="Proteomes" id="UP000292447"/>
    </source>
</evidence>
<dbReference type="InterPro" id="IPR011701">
    <property type="entry name" value="MFS"/>
</dbReference>
<evidence type="ECO:0000256" key="5">
    <source>
        <dbReference type="ARBA" id="ARBA00023136"/>
    </source>
</evidence>
<dbReference type="GO" id="GO:0016020">
    <property type="term" value="C:membrane"/>
    <property type="evidence" value="ECO:0007669"/>
    <property type="project" value="UniProtKB-SubCell"/>
</dbReference>
<evidence type="ECO:0000256" key="3">
    <source>
        <dbReference type="ARBA" id="ARBA00022692"/>
    </source>
</evidence>
<dbReference type="PROSITE" id="PS50850">
    <property type="entry name" value="MFS"/>
    <property type="match status" value="1"/>
</dbReference>
<feature type="transmembrane region" description="Helical" evidence="7">
    <location>
        <begin position="321"/>
        <end position="350"/>
    </location>
</feature>
<dbReference type="Pfam" id="PF07690">
    <property type="entry name" value="MFS_1"/>
    <property type="match status" value="1"/>
</dbReference>
<evidence type="ECO:0000256" key="6">
    <source>
        <dbReference type="SAM" id="MobiDB-lite"/>
    </source>
</evidence>
<comment type="subcellular location">
    <subcellularLocation>
        <location evidence="1">Membrane</location>
        <topology evidence="1">Multi-pass membrane protein</topology>
    </subcellularLocation>
</comment>
<feature type="transmembrane region" description="Helical" evidence="7">
    <location>
        <begin position="120"/>
        <end position="142"/>
    </location>
</feature>
<dbReference type="EMBL" id="CP034460">
    <property type="protein sequence ID" value="QBM89813.1"/>
    <property type="molecule type" value="Genomic_DNA"/>
</dbReference>
<proteinExistence type="predicted"/>
<evidence type="ECO:0000256" key="1">
    <source>
        <dbReference type="ARBA" id="ARBA00004141"/>
    </source>
</evidence>
<feature type="compositionally biased region" description="Polar residues" evidence="6">
    <location>
        <begin position="10"/>
        <end position="22"/>
    </location>
</feature>
<accession>A0A4V1AEN3</accession>
<feature type="transmembrane region" description="Helical" evidence="7">
    <location>
        <begin position="175"/>
        <end position="201"/>
    </location>
</feature>
<feature type="region of interest" description="Disordered" evidence="6">
    <location>
        <begin position="1"/>
        <end position="22"/>
    </location>
</feature>
<reference evidence="10" key="1">
    <citation type="submission" date="2019-03" db="EMBL/GenBank/DDBJ databases">
        <title>Snf2 controls pulcherriminic acid biosynthesis and connects pigmentation and antifungal activity of the yeast Metschnikowia pulcherrima.</title>
        <authorList>
            <person name="Gore-Lloyd D."/>
            <person name="Sumann I."/>
            <person name="Brachmann A.O."/>
            <person name="Schneeberger K."/>
            <person name="Ortiz-Merino R.A."/>
            <person name="Moreno-Beltran M."/>
            <person name="Schlaefli M."/>
            <person name="Kirner P."/>
            <person name="Santos Kron A."/>
            <person name="Wolfe K.H."/>
            <person name="Piel J."/>
            <person name="Ahrens C.H."/>
            <person name="Henk D."/>
            <person name="Freimoser F.M."/>
        </authorList>
    </citation>
    <scope>NUCLEOTIDE SEQUENCE [LARGE SCALE GENOMIC DNA]</scope>
    <source>
        <strain evidence="10">APC 1.2</strain>
    </source>
</reference>
<feature type="transmembrane region" description="Helical" evidence="7">
    <location>
        <begin position="421"/>
        <end position="442"/>
    </location>
</feature>
<feature type="transmembrane region" description="Helical" evidence="7">
    <location>
        <begin position="483"/>
        <end position="504"/>
    </location>
</feature>
<sequence length="512" mass="56269">MSDKPVTRLSIGTQSDSGSEQNMKQDLVVDADEALNRKMYLVNNALDEIGFTWYHAKLFMLAGFGYSVDSQLDAIQSSVKVVVDRQFGIDFPVATQIFYVGLLVGAAFWGFSADIIGRKLAFNLSLLLAAVFGLITGGMSSYPTYCLFMGLSAFGAGGNIATDVTIFLEFSPAKYTWLTTFMAAFWGVGQTVAVLVAWAFVPSHLCLAGTPCPSSENRGWRYCWYTNSGIVLGLALLRLFWFDMNESPKFLVSNGRDAEAVATLHEIANKYDRLCSLTLEQLLDCGEVKDAHDFKTNGYTVQSVFSAAVAHVKVLFCSKKIAYLSTLIFLSWTLIGLCYSTFFNFVYIYIQLHGGNTSGSTYITYRNTSISQFVGIFGPVLAAYMVTFKRLGRRGTMAIGAIITMGILFGYTTVRTQLQDAVFASLTYFFINIYFACLYAYTPEVFPAIARATGGALGVLFSRVGGIFTPLIYYYGLKSGSSVPIWVCGAVIGFLGFIALLLPFEPTRFRSV</sequence>
<evidence type="ECO:0000256" key="4">
    <source>
        <dbReference type="ARBA" id="ARBA00022989"/>
    </source>
</evidence>
<evidence type="ECO:0000259" key="8">
    <source>
        <dbReference type="PROSITE" id="PS50850"/>
    </source>
</evidence>
<protein>
    <submittedName>
        <fullName evidence="9">Major Facilitator Superfamily protein</fullName>
    </submittedName>
</protein>
<keyword evidence="3 7" id="KW-0812">Transmembrane</keyword>
<dbReference type="GO" id="GO:0022857">
    <property type="term" value="F:transmembrane transporter activity"/>
    <property type="evidence" value="ECO:0007669"/>
    <property type="project" value="InterPro"/>
</dbReference>
<keyword evidence="5 7" id="KW-0472">Membrane</keyword>
<evidence type="ECO:0000256" key="2">
    <source>
        <dbReference type="ARBA" id="ARBA00022448"/>
    </source>
</evidence>
<dbReference type="InterPro" id="IPR020846">
    <property type="entry name" value="MFS_dom"/>
</dbReference>
<evidence type="ECO:0000313" key="9">
    <source>
        <dbReference type="EMBL" id="QBM89813.1"/>
    </source>
</evidence>
<keyword evidence="2" id="KW-0813">Transport</keyword>
<dbReference type="InterPro" id="IPR036259">
    <property type="entry name" value="MFS_trans_sf"/>
</dbReference>
<dbReference type="SUPFAM" id="SSF103473">
    <property type="entry name" value="MFS general substrate transporter"/>
    <property type="match status" value="1"/>
</dbReference>
<keyword evidence="10" id="KW-1185">Reference proteome</keyword>
<name>A0A4V1AEN3_9ASCO</name>
<dbReference type="Gene3D" id="1.20.1250.20">
    <property type="entry name" value="MFS general substrate transporter like domains"/>
    <property type="match status" value="1"/>
</dbReference>
<dbReference type="AlphaFoldDB" id="A0A4V1AEN3"/>
<organism evidence="9 10">
    <name type="scientific">Metschnikowia aff. pulcherrima</name>
    <dbReference type="NCBI Taxonomy" id="2163413"/>
    <lineage>
        <taxon>Eukaryota</taxon>
        <taxon>Fungi</taxon>
        <taxon>Dikarya</taxon>
        <taxon>Ascomycota</taxon>
        <taxon>Saccharomycotina</taxon>
        <taxon>Pichiomycetes</taxon>
        <taxon>Metschnikowiaceae</taxon>
        <taxon>Metschnikowia</taxon>
    </lineage>
</organism>